<dbReference type="PROSITE" id="PS50887">
    <property type="entry name" value="GGDEF"/>
    <property type="match status" value="1"/>
</dbReference>
<dbReference type="Proteomes" id="UP000272193">
    <property type="component" value="Unassembled WGS sequence"/>
</dbReference>
<dbReference type="RefSeq" id="WP_124221289.1">
    <property type="nucleotide sequence ID" value="NZ_RKQL01000002.1"/>
</dbReference>
<dbReference type="PANTHER" id="PTHR45138:SF9">
    <property type="entry name" value="DIGUANYLATE CYCLASE DGCM-RELATED"/>
    <property type="match status" value="1"/>
</dbReference>
<comment type="catalytic activity">
    <reaction evidence="2">
        <text>2 GTP = 3',3'-c-di-GMP + 2 diphosphate</text>
        <dbReference type="Rhea" id="RHEA:24898"/>
        <dbReference type="ChEBI" id="CHEBI:33019"/>
        <dbReference type="ChEBI" id="CHEBI:37565"/>
        <dbReference type="ChEBI" id="CHEBI:58805"/>
        <dbReference type="EC" id="2.7.7.65"/>
    </reaction>
</comment>
<accession>A0A3N4UJD5</accession>
<evidence type="ECO:0000256" key="2">
    <source>
        <dbReference type="ARBA" id="ARBA00034247"/>
    </source>
</evidence>
<dbReference type="FunFam" id="3.30.70.270:FF:000001">
    <property type="entry name" value="Diguanylate cyclase domain protein"/>
    <property type="match status" value="1"/>
</dbReference>
<dbReference type="EC" id="2.7.7.65" evidence="1"/>
<dbReference type="SUPFAM" id="SSF55073">
    <property type="entry name" value="Nucleotide cyclase"/>
    <property type="match status" value="1"/>
</dbReference>
<dbReference type="PANTHER" id="PTHR45138">
    <property type="entry name" value="REGULATORY COMPONENTS OF SENSORY TRANSDUCTION SYSTEM"/>
    <property type="match status" value="1"/>
</dbReference>
<dbReference type="InterPro" id="IPR029787">
    <property type="entry name" value="Nucleotide_cyclase"/>
</dbReference>
<dbReference type="SMART" id="SM00267">
    <property type="entry name" value="GGDEF"/>
    <property type="match status" value="1"/>
</dbReference>
<keyword evidence="5" id="KW-1185">Reference proteome</keyword>
<dbReference type="CDD" id="cd01949">
    <property type="entry name" value="GGDEF"/>
    <property type="match status" value="1"/>
</dbReference>
<evidence type="ECO:0000256" key="1">
    <source>
        <dbReference type="ARBA" id="ARBA00012528"/>
    </source>
</evidence>
<evidence type="ECO:0000313" key="5">
    <source>
        <dbReference type="Proteomes" id="UP000272193"/>
    </source>
</evidence>
<dbReference type="InterPro" id="IPR000160">
    <property type="entry name" value="GGDEF_dom"/>
</dbReference>
<dbReference type="GO" id="GO:1902201">
    <property type="term" value="P:negative regulation of bacterial-type flagellum-dependent cell motility"/>
    <property type="evidence" value="ECO:0007669"/>
    <property type="project" value="TreeGrafter"/>
</dbReference>
<dbReference type="Gene3D" id="3.30.70.270">
    <property type="match status" value="1"/>
</dbReference>
<comment type="caution">
    <text evidence="4">The sequence shown here is derived from an EMBL/GenBank/DDBJ whole genome shotgun (WGS) entry which is preliminary data.</text>
</comment>
<protein>
    <recommendedName>
        <fullName evidence="1">diguanylate cyclase</fullName>
        <ecNumber evidence="1">2.7.7.65</ecNumber>
    </recommendedName>
</protein>
<evidence type="ECO:0000313" key="4">
    <source>
        <dbReference type="EMBL" id="RPE70563.1"/>
    </source>
</evidence>
<dbReference type="Pfam" id="PF00990">
    <property type="entry name" value="GGDEF"/>
    <property type="match status" value="1"/>
</dbReference>
<dbReference type="AlphaFoldDB" id="A0A3N4UJD5"/>
<feature type="domain" description="GGDEF" evidence="3">
    <location>
        <begin position="197"/>
        <end position="330"/>
    </location>
</feature>
<dbReference type="GO" id="GO:0005886">
    <property type="term" value="C:plasma membrane"/>
    <property type="evidence" value="ECO:0007669"/>
    <property type="project" value="TreeGrafter"/>
</dbReference>
<sequence>MSALQPKKSLPSTKIADTLGVTEAASSPTLSGAARRDLEAAAAPEWAAGAGAAIRATRAELVAWLQALLRQGVYRLRPGPVAVMPIGRIHQQLSVALAAAVETPALQAARERLSDDLARADARSAALASLDPSDPEAPALYDELIALGLDALQQLSEIEIELAAQHAGLDALTGLPGRRALYQRLAAEHARSQRSVHRCAVVLIDLDRFKPVNDQYGHLVGDDFLRAFAAALRAELRPYDAAFRFGGDEFVLVLPDVTNDQAEAVVERIRQRLQRQPLLEVDGTPLWAEFSAGVAALDGARTPAEALGRADAQLYAAKARRAHRVAQIPTATVPEGAPLARPKRRAGS</sequence>
<gene>
    <name evidence="4" type="ORF">EDC62_1045</name>
</gene>
<proteinExistence type="predicted"/>
<dbReference type="GO" id="GO:0043709">
    <property type="term" value="P:cell adhesion involved in single-species biofilm formation"/>
    <property type="evidence" value="ECO:0007669"/>
    <property type="project" value="TreeGrafter"/>
</dbReference>
<dbReference type="OrthoDB" id="9813903at2"/>
<evidence type="ECO:0000259" key="3">
    <source>
        <dbReference type="PROSITE" id="PS50887"/>
    </source>
</evidence>
<name>A0A3N4UJD5_9BURK</name>
<dbReference type="InterPro" id="IPR043128">
    <property type="entry name" value="Rev_trsase/Diguanyl_cyclase"/>
</dbReference>
<organism evidence="4 5">
    <name type="scientific">Tibeticola sediminis</name>
    <dbReference type="NCBI Taxonomy" id="1917811"/>
    <lineage>
        <taxon>Bacteria</taxon>
        <taxon>Pseudomonadati</taxon>
        <taxon>Pseudomonadota</taxon>
        <taxon>Betaproteobacteria</taxon>
        <taxon>Burkholderiales</taxon>
        <taxon>Comamonadaceae</taxon>
        <taxon>Tibeticola</taxon>
    </lineage>
</organism>
<dbReference type="GO" id="GO:0052621">
    <property type="term" value="F:diguanylate cyclase activity"/>
    <property type="evidence" value="ECO:0007669"/>
    <property type="project" value="UniProtKB-EC"/>
</dbReference>
<reference evidence="4 5" key="1">
    <citation type="submission" date="2018-11" db="EMBL/GenBank/DDBJ databases">
        <title>Genomic Encyclopedia of Type Strains, Phase IV (KMG-IV): sequencing the most valuable type-strain genomes for metagenomic binning, comparative biology and taxonomic classification.</title>
        <authorList>
            <person name="Goeker M."/>
        </authorList>
    </citation>
    <scope>NUCLEOTIDE SEQUENCE [LARGE SCALE GENOMIC DNA]</scope>
    <source>
        <strain evidence="4 5">DSM 101684</strain>
    </source>
</reference>
<dbReference type="EMBL" id="RKQL01000002">
    <property type="protein sequence ID" value="RPE70563.1"/>
    <property type="molecule type" value="Genomic_DNA"/>
</dbReference>
<dbReference type="NCBIfam" id="TIGR00254">
    <property type="entry name" value="GGDEF"/>
    <property type="match status" value="1"/>
</dbReference>
<dbReference type="InterPro" id="IPR050469">
    <property type="entry name" value="Diguanylate_Cyclase"/>
</dbReference>